<evidence type="ECO:0000313" key="3">
    <source>
        <dbReference type="EMBL" id="GGR91456.1"/>
    </source>
</evidence>
<accession>A0ABQ2S5N8</accession>
<dbReference type="EMBL" id="BMQN01000002">
    <property type="protein sequence ID" value="GGR91456.1"/>
    <property type="molecule type" value="Genomic_DNA"/>
</dbReference>
<feature type="region of interest" description="Disordered" evidence="1">
    <location>
        <begin position="115"/>
        <end position="134"/>
    </location>
</feature>
<feature type="domain" description="Carboxymuconolactone decarboxylase-like" evidence="2">
    <location>
        <begin position="28"/>
        <end position="111"/>
    </location>
</feature>
<dbReference type="RefSeq" id="WP_189072801.1">
    <property type="nucleotide sequence ID" value="NZ_BMQN01000002.1"/>
</dbReference>
<gene>
    <name evidence="3" type="ORF">GCM10008960_18100</name>
</gene>
<dbReference type="InterPro" id="IPR029032">
    <property type="entry name" value="AhpD-like"/>
</dbReference>
<dbReference type="Proteomes" id="UP000644548">
    <property type="component" value="Unassembled WGS sequence"/>
</dbReference>
<evidence type="ECO:0000313" key="4">
    <source>
        <dbReference type="Proteomes" id="UP000644548"/>
    </source>
</evidence>
<dbReference type="Pfam" id="PF02627">
    <property type="entry name" value="CMD"/>
    <property type="match status" value="1"/>
</dbReference>
<dbReference type="InterPro" id="IPR052512">
    <property type="entry name" value="4CMD/NDH-1_regulator"/>
</dbReference>
<reference evidence="4" key="1">
    <citation type="journal article" date="2019" name="Int. J. Syst. Evol. Microbiol.">
        <title>The Global Catalogue of Microorganisms (GCM) 10K type strain sequencing project: providing services to taxonomists for standard genome sequencing and annotation.</title>
        <authorList>
            <consortium name="The Broad Institute Genomics Platform"/>
            <consortium name="The Broad Institute Genome Sequencing Center for Infectious Disease"/>
            <person name="Wu L."/>
            <person name="Ma J."/>
        </authorList>
    </citation>
    <scope>NUCLEOTIDE SEQUENCE [LARGE SCALE GENOMIC DNA]</scope>
    <source>
        <strain evidence="4">JCM 31405</strain>
    </source>
</reference>
<dbReference type="Gene3D" id="1.20.1290.10">
    <property type="entry name" value="AhpD-like"/>
    <property type="match status" value="1"/>
</dbReference>
<evidence type="ECO:0000259" key="2">
    <source>
        <dbReference type="Pfam" id="PF02627"/>
    </source>
</evidence>
<protein>
    <submittedName>
        <fullName evidence="3">4-carboxymuconolactone decarboxylase</fullName>
    </submittedName>
</protein>
<dbReference type="SUPFAM" id="SSF69118">
    <property type="entry name" value="AhpD-like"/>
    <property type="match status" value="1"/>
</dbReference>
<name>A0ABQ2S5N8_9DEIO</name>
<sequence>MNESMKARTVIFGTQEDRIQRRLDALDPDLGRYIRDFAYDTVYDRPALDLKTKELIACALLVSLGSPPELRTHIRGALNAGAAEAEVRDALMLCVPYLGFPRAVAGFEVLRQHLEPREKPAPGQGTGLQDSEDQ</sequence>
<evidence type="ECO:0000256" key="1">
    <source>
        <dbReference type="SAM" id="MobiDB-lite"/>
    </source>
</evidence>
<dbReference type="PANTHER" id="PTHR33570">
    <property type="entry name" value="4-CARBOXYMUCONOLACTONE DECARBOXYLASE FAMILY PROTEIN"/>
    <property type="match status" value="1"/>
</dbReference>
<dbReference type="InterPro" id="IPR003779">
    <property type="entry name" value="CMD-like"/>
</dbReference>
<dbReference type="PANTHER" id="PTHR33570:SF2">
    <property type="entry name" value="CARBOXYMUCONOLACTONE DECARBOXYLASE-LIKE DOMAIN-CONTAINING PROTEIN"/>
    <property type="match status" value="1"/>
</dbReference>
<keyword evidence="4" id="KW-1185">Reference proteome</keyword>
<organism evidence="3 4">
    <name type="scientific">Deinococcus sedimenti</name>
    <dbReference type="NCBI Taxonomy" id="1867090"/>
    <lineage>
        <taxon>Bacteria</taxon>
        <taxon>Thermotogati</taxon>
        <taxon>Deinococcota</taxon>
        <taxon>Deinococci</taxon>
        <taxon>Deinococcales</taxon>
        <taxon>Deinococcaceae</taxon>
        <taxon>Deinococcus</taxon>
    </lineage>
</organism>
<comment type="caution">
    <text evidence="3">The sequence shown here is derived from an EMBL/GenBank/DDBJ whole genome shotgun (WGS) entry which is preliminary data.</text>
</comment>
<proteinExistence type="predicted"/>